<evidence type="ECO:0008006" key="3">
    <source>
        <dbReference type="Google" id="ProtNLM"/>
    </source>
</evidence>
<comment type="caution">
    <text evidence="1">The sequence shown here is derived from an EMBL/GenBank/DDBJ whole genome shotgun (WGS) entry which is preliminary data.</text>
</comment>
<dbReference type="EMBL" id="MBUA01000012">
    <property type="protein sequence ID" value="MBC6491150.1"/>
    <property type="molecule type" value="Genomic_DNA"/>
</dbReference>
<dbReference type="Proteomes" id="UP000765802">
    <property type="component" value="Unassembled WGS sequence"/>
</dbReference>
<organism evidence="1 2">
    <name type="scientific">Flavihumibacter stibioxidans</name>
    <dbReference type="NCBI Taxonomy" id="1834163"/>
    <lineage>
        <taxon>Bacteria</taxon>
        <taxon>Pseudomonadati</taxon>
        <taxon>Bacteroidota</taxon>
        <taxon>Chitinophagia</taxon>
        <taxon>Chitinophagales</taxon>
        <taxon>Chitinophagaceae</taxon>
        <taxon>Flavihumibacter</taxon>
    </lineage>
</organism>
<evidence type="ECO:0000313" key="1">
    <source>
        <dbReference type="EMBL" id="MBC6491150.1"/>
    </source>
</evidence>
<protein>
    <recommendedName>
        <fullName evidence="3">Ig-like domain-containing protein</fullName>
    </recommendedName>
</protein>
<gene>
    <name evidence="1" type="ORF">BC349_08915</name>
</gene>
<accession>A0ABR7M7X8</accession>
<reference evidence="1 2" key="1">
    <citation type="submission" date="2016-07" db="EMBL/GenBank/DDBJ databases">
        <title>Genome analysis of Flavihumibacter stibioxidans YS-17.</title>
        <authorList>
            <person name="Shi K."/>
            <person name="Han Y."/>
            <person name="Wang G."/>
        </authorList>
    </citation>
    <scope>NUCLEOTIDE SEQUENCE [LARGE SCALE GENOMIC DNA]</scope>
    <source>
        <strain evidence="1 2">YS-17</strain>
    </source>
</reference>
<proteinExistence type="predicted"/>
<keyword evidence="2" id="KW-1185">Reference proteome</keyword>
<name>A0ABR7M7X8_9BACT</name>
<sequence>MCWSWYGKAQAMKKIILFILPLAVIFASCTKQDIGYRPPVDEAYWLKQERAVVTYSSFNCDFYVVETAYGFSVLQSWGGFTPLRGSVLYGNFSRYGVQTFYNRSEGYLVQANVMDYWLTYWDAMDQADYECSR</sequence>
<evidence type="ECO:0000313" key="2">
    <source>
        <dbReference type="Proteomes" id="UP000765802"/>
    </source>
</evidence>